<evidence type="ECO:0000256" key="7">
    <source>
        <dbReference type="ARBA" id="ARBA00022617"/>
    </source>
</evidence>
<dbReference type="SUPFAM" id="SSF46626">
    <property type="entry name" value="Cytochrome c"/>
    <property type="match status" value="2"/>
</dbReference>
<comment type="cofactor">
    <cofactor evidence="19 21">
        <name>heme c</name>
        <dbReference type="ChEBI" id="CHEBI:61717"/>
    </cofactor>
    <text evidence="19 21">Binds 2 heme C groups per subunit.</text>
</comment>
<dbReference type="InterPro" id="IPR038414">
    <property type="entry name" value="CcoP_N_sf"/>
</dbReference>
<keyword evidence="5 19" id="KW-1003">Cell membrane</keyword>
<feature type="transmembrane region" description="Helical" evidence="22">
    <location>
        <begin position="61"/>
        <end position="80"/>
    </location>
</feature>
<dbReference type="NCBIfam" id="TIGR00782">
    <property type="entry name" value="ccoP"/>
    <property type="match status" value="1"/>
</dbReference>
<dbReference type="GO" id="GO:0009055">
    <property type="term" value="F:electron transfer activity"/>
    <property type="evidence" value="ECO:0007669"/>
    <property type="project" value="InterPro"/>
</dbReference>
<evidence type="ECO:0000256" key="13">
    <source>
        <dbReference type="ARBA" id="ARBA00022982"/>
    </source>
</evidence>
<evidence type="ECO:0000256" key="2">
    <source>
        <dbReference type="ARBA" id="ARBA00004673"/>
    </source>
</evidence>
<sequence>MSDFVSDFWSLWVAGITLASVLGCGLFLWAVSIKRTNAKVETTGHKWDETLEEWNNPMPAWWSWLFYITVVFGLVYLSLFPGLGTFQGMLGWSSHGQYDDEMKVAKETYDPIFNKYLKQDLKTVAADPEARAMGQRLFLTYCSQCHGSDAGGARGFPNLADKDWLYGGAPETIEASITGGRAGVMPPWAPVLGDQGVKEVANYVLSLSGHKHDANLAAAGKPKFEQNCVACHMPTATGNPALGAPNLTDNVWLYGGTEAKVIETISKGRNGVMPSWKDFLGEAKIHLLAAYVYSLSEGK</sequence>
<feature type="domain" description="Cytochrome c" evidence="23">
    <location>
        <begin position="129"/>
        <end position="208"/>
    </location>
</feature>
<dbReference type="PROSITE" id="PS51007">
    <property type="entry name" value="CYTC"/>
    <property type="match status" value="2"/>
</dbReference>
<dbReference type="PANTHER" id="PTHR33751">
    <property type="entry name" value="CBB3-TYPE CYTOCHROME C OXIDASE SUBUNIT FIXP"/>
    <property type="match status" value="1"/>
</dbReference>
<evidence type="ECO:0000256" key="22">
    <source>
        <dbReference type="SAM" id="Phobius"/>
    </source>
</evidence>
<keyword evidence="10 19" id="KW-0479">Metal-binding</keyword>
<keyword evidence="13 19" id="KW-0249">Electron transport</keyword>
<proteinExistence type="inferred from homology"/>
<dbReference type="GO" id="GO:0005506">
    <property type="term" value="F:iron ion binding"/>
    <property type="evidence" value="ECO:0007669"/>
    <property type="project" value="InterPro"/>
</dbReference>
<keyword evidence="7 19" id="KW-0349">Heme</keyword>
<feature type="transmembrane region" description="Helical" evidence="22">
    <location>
        <begin position="12"/>
        <end position="31"/>
    </location>
</feature>
<feature type="domain" description="Cytochrome c" evidence="23">
    <location>
        <begin position="215"/>
        <end position="296"/>
    </location>
</feature>
<dbReference type="InterPro" id="IPR032858">
    <property type="entry name" value="CcoP_N"/>
</dbReference>
<evidence type="ECO:0000256" key="8">
    <source>
        <dbReference type="ARBA" id="ARBA00022660"/>
    </source>
</evidence>
<feature type="binding site" description="covalent" evidence="21">
    <location>
        <position position="228"/>
    </location>
    <ligand>
        <name>heme c</name>
        <dbReference type="ChEBI" id="CHEBI:61717"/>
        <label>2</label>
    </ligand>
</feature>
<dbReference type="GO" id="GO:0020037">
    <property type="term" value="F:heme binding"/>
    <property type="evidence" value="ECO:0007669"/>
    <property type="project" value="InterPro"/>
</dbReference>
<dbReference type="Pfam" id="PF13442">
    <property type="entry name" value="Cytochrome_CBB3"/>
    <property type="match status" value="2"/>
</dbReference>
<dbReference type="Proteomes" id="UP000502260">
    <property type="component" value="Chromosome"/>
</dbReference>
<protein>
    <recommendedName>
        <fullName evidence="19">Cbb3-type cytochrome c oxidase subunit</fullName>
    </recommendedName>
</protein>
<feature type="binding site" description="covalent" evidence="21">
    <location>
        <position position="231"/>
    </location>
    <ligand>
        <name>heme c</name>
        <dbReference type="ChEBI" id="CHEBI:61717"/>
        <label>2</label>
    </ligand>
</feature>
<keyword evidence="17 19" id="KW-0406">Ion transport</keyword>
<comment type="function">
    <text evidence="19">C-type cytochrome. Part of the cbb3-type cytochrome c oxidase complex.</text>
</comment>
<feature type="binding site" description="axial binding residue" evidence="20">
    <location>
        <position position="273"/>
    </location>
    <ligand>
        <name>heme c</name>
        <dbReference type="ChEBI" id="CHEBI:61717"/>
        <label>1</label>
    </ligand>
    <ligandPart>
        <name>Fe</name>
        <dbReference type="ChEBI" id="CHEBI:18248"/>
    </ligandPart>
</feature>
<evidence type="ECO:0000256" key="9">
    <source>
        <dbReference type="ARBA" id="ARBA00022692"/>
    </source>
</evidence>
<accession>A0A6F8V845</accession>
<keyword evidence="14 22" id="KW-1133">Transmembrane helix</keyword>
<dbReference type="GO" id="GO:1902600">
    <property type="term" value="P:proton transmembrane transport"/>
    <property type="evidence" value="ECO:0007669"/>
    <property type="project" value="UniProtKB-KW"/>
</dbReference>
<feature type="binding site" description="axial binding residue" evidence="20">
    <location>
        <position position="185"/>
    </location>
    <ligand>
        <name>heme c</name>
        <dbReference type="ChEBI" id="CHEBI:61717"/>
        <label>2</label>
    </ligand>
    <ligandPart>
        <name>Fe</name>
        <dbReference type="ChEBI" id="CHEBI:18248"/>
    </ligandPart>
</feature>
<feature type="binding site" description="covalent" evidence="21">
    <location>
        <position position="145"/>
    </location>
    <ligand>
        <name>heme c</name>
        <dbReference type="ChEBI" id="CHEBI:61717"/>
        <label>1</label>
    </ligand>
</feature>
<dbReference type="InterPro" id="IPR008168">
    <property type="entry name" value="Cyt_C_IC"/>
</dbReference>
<evidence type="ECO:0000259" key="23">
    <source>
        <dbReference type="PROSITE" id="PS51007"/>
    </source>
</evidence>
<keyword evidence="15 19" id="KW-0560">Oxidoreductase</keyword>
<feature type="binding site" description="axial binding residue" evidence="20">
    <location>
        <position position="146"/>
    </location>
    <ligand>
        <name>heme c</name>
        <dbReference type="ChEBI" id="CHEBI:61717"/>
        <label>1</label>
    </ligand>
    <ligandPart>
        <name>Fe</name>
        <dbReference type="ChEBI" id="CHEBI:18248"/>
    </ligandPart>
</feature>
<evidence type="ECO:0000313" key="24">
    <source>
        <dbReference type="EMBL" id="BCB25868.1"/>
    </source>
</evidence>
<evidence type="ECO:0000256" key="14">
    <source>
        <dbReference type="ARBA" id="ARBA00022989"/>
    </source>
</evidence>
<dbReference type="GO" id="GO:0016491">
    <property type="term" value="F:oxidoreductase activity"/>
    <property type="evidence" value="ECO:0007669"/>
    <property type="project" value="UniProtKB-KW"/>
</dbReference>
<keyword evidence="18 19" id="KW-0472">Membrane</keyword>
<keyword evidence="25" id="KW-1185">Reference proteome</keyword>
<evidence type="ECO:0000256" key="3">
    <source>
        <dbReference type="ARBA" id="ARBA00006113"/>
    </source>
</evidence>
<dbReference type="GO" id="GO:0006119">
    <property type="term" value="P:oxidative phosphorylation"/>
    <property type="evidence" value="ECO:0007669"/>
    <property type="project" value="UniProtKB-UniPathway"/>
</dbReference>
<evidence type="ECO:0000256" key="11">
    <source>
        <dbReference type="ARBA" id="ARBA00022737"/>
    </source>
</evidence>
<evidence type="ECO:0000256" key="20">
    <source>
        <dbReference type="PIRSR" id="PIRSR000006-1"/>
    </source>
</evidence>
<dbReference type="RefSeq" id="WP_173060607.1">
    <property type="nucleotide sequence ID" value="NZ_AP022853.1"/>
</dbReference>
<evidence type="ECO:0000256" key="10">
    <source>
        <dbReference type="ARBA" id="ARBA00022723"/>
    </source>
</evidence>
<comment type="subcellular location">
    <subcellularLocation>
        <location evidence="1 19">Cell inner membrane</location>
    </subcellularLocation>
</comment>
<evidence type="ECO:0000256" key="18">
    <source>
        <dbReference type="ARBA" id="ARBA00023136"/>
    </source>
</evidence>
<dbReference type="InterPro" id="IPR009056">
    <property type="entry name" value="Cyt_c-like_dom"/>
</dbReference>
<keyword evidence="8 19" id="KW-0679">Respiratory chain</keyword>
<dbReference type="AlphaFoldDB" id="A0A6F8V845"/>
<evidence type="ECO:0000256" key="19">
    <source>
        <dbReference type="PIRNR" id="PIRNR000006"/>
    </source>
</evidence>
<dbReference type="Gene3D" id="6.10.280.130">
    <property type="match status" value="1"/>
</dbReference>
<dbReference type="PRINTS" id="PR00605">
    <property type="entry name" value="CYTCHROMECIC"/>
</dbReference>
<dbReference type="Pfam" id="PF14715">
    <property type="entry name" value="FixP_N"/>
    <property type="match status" value="1"/>
</dbReference>
<dbReference type="Gene3D" id="1.10.760.10">
    <property type="entry name" value="Cytochrome c-like domain"/>
    <property type="match status" value="2"/>
</dbReference>
<evidence type="ECO:0000256" key="17">
    <source>
        <dbReference type="ARBA" id="ARBA00023065"/>
    </source>
</evidence>
<keyword evidence="12 19" id="KW-0375">Hydrogen ion transport</keyword>
<keyword evidence="11" id="KW-0677">Repeat</keyword>
<gene>
    <name evidence="24" type="primary">ccoP</name>
    <name evidence="24" type="ORF">SKTS_07540</name>
</gene>
<dbReference type="KEGG" id="slac:SKTS_07540"/>
<name>A0A6F8V845_9PROT</name>
<comment type="pathway">
    <text evidence="2 19">Energy metabolism; oxidative phosphorylation.</text>
</comment>
<evidence type="ECO:0000256" key="4">
    <source>
        <dbReference type="ARBA" id="ARBA00022448"/>
    </source>
</evidence>
<dbReference type="EMBL" id="AP022853">
    <property type="protein sequence ID" value="BCB25868.1"/>
    <property type="molecule type" value="Genomic_DNA"/>
</dbReference>
<keyword evidence="6 19" id="KW-0997">Cell inner membrane</keyword>
<evidence type="ECO:0000256" key="12">
    <source>
        <dbReference type="ARBA" id="ARBA00022781"/>
    </source>
</evidence>
<reference evidence="25" key="1">
    <citation type="submission" date="2020-03" db="EMBL/GenBank/DDBJ databases">
        <title>Complete genome sequence of sulfur-oxidizing bacterium skT11.</title>
        <authorList>
            <person name="Kanda M."/>
            <person name="Kojima H."/>
            <person name="Fukui M."/>
        </authorList>
    </citation>
    <scope>NUCLEOTIDE SEQUENCE [LARGE SCALE GENOMIC DNA]</scope>
    <source>
        <strain evidence="25">skT11</strain>
    </source>
</reference>
<comment type="subunit">
    <text evidence="19">Component of the cbb3-type cytochrome c oxidase.</text>
</comment>
<evidence type="ECO:0000256" key="16">
    <source>
        <dbReference type="ARBA" id="ARBA00023004"/>
    </source>
</evidence>
<dbReference type="InterPro" id="IPR050597">
    <property type="entry name" value="Cytochrome_c_Oxidase_Subunit"/>
</dbReference>
<feature type="binding site" description="covalent" evidence="21">
    <location>
        <position position="142"/>
    </location>
    <ligand>
        <name>heme c</name>
        <dbReference type="ChEBI" id="CHEBI:61717"/>
        <label>1</label>
    </ligand>
</feature>
<evidence type="ECO:0000256" key="21">
    <source>
        <dbReference type="PIRSR" id="PIRSR000006-2"/>
    </source>
</evidence>
<comment type="similarity">
    <text evidence="3 19">Belongs to the CcoP / FixP family.</text>
</comment>
<dbReference type="InterPro" id="IPR036909">
    <property type="entry name" value="Cyt_c-like_dom_sf"/>
</dbReference>
<organism evidence="24 25">
    <name type="scientific">Sulfurimicrobium lacus</name>
    <dbReference type="NCBI Taxonomy" id="2715678"/>
    <lineage>
        <taxon>Bacteria</taxon>
        <taxon>Pseudomonadati</taxon>
        <taxon>Pseudomonadota</taxon>
        <taxon>Betaproteobacteria</taxon>
        <taxon>Nitrosomonadales</taxon>
        <taxon>Sulfuricellaceae</taxon>
        <taxon>Sulfurimicrobium</taxon>
    </lineage>
</organism>
<dbReference type="PIRSF" id="PIRSF000006">
    <property type="entry name" value="Cbb3-Cox_fixP"/>
    <property type="match status" value="1"/>
</dbReference>
<dbReference type="UniPathway" id="UPA00705"/>
<evidence type="ECO:0000256" key="1">
    <source>
        <dbReference type="ARBA" id="ARBA00004533"/>
    </source>
</evidence>
<dbReference type="PANTHER" id="PTHR33751:SF1">
    <property type="entry name" value="CBB3-TYPE CYTOCHROME C OXIDASE SUBUNIT FIXP"/>
    <property type="match status" value="1"/>
</dbReference>
<keyword evidence="4 19" id="KW-0813">Transport</keyword>
<keyword evidence="16 19" id="KW-0408">Iron</keyword>
<evidence type="ECO:0000313" key="25">
    <source>
        <dbReference type="Proteomes" id="UP000502260"/>
    </source>
</evidence>
<dbReference type="InterPro" id="IPR004678">
    <property type="entry name" value="Cyt_c_oxidase_cbb3_su3"/>
</dbReference>
<dbReference type="GO" id="GO:0005886">
    <property type="term" value="C:plasma membrane"/>
    <property type="evidence" value="ECO:0007669"/>
    <property type="project" value="UniProtKB-SubCell"/>
</dbReference>
<evidence type="ECO:0000256" key="15">
    <source>
        <dbReference type="ARBA" id="ARBA00023002"/>
    </source>
</evidence>
<evidence type="ECO:0000256" key="6">
    <source>
        <dbReference type="ARBA" id="ARBA00022519"/>
    </source>
</evidence>
<keyword evidence="9 22" id="KW-0812">Transmembrane</keyword>
<evidence type="ECO:0000256" key="5">
    <source>
        <dbReference type="ARBA" id="ARBA00022475"/>
    </source>
</evidence>
<feature type="binding site" description="axial binding residue" evidence="20">
    <location>
        <position position="232"/>
    </location>
    <ligand>
        <name>heme c</name>
        <dbReference type="ChEBI" id="CHEBI:61717"/>
        <label>2</label>
    </ligand>
    <ligandPart>
        <name>Fe</name>
        <dbReference type="ChEBI" id="CHEBI:18248"/>
    </ligandPart>
</feature>